<keyword evidence="3" id="KW-1185">Reference proteome</keyword>
<proteinExistence type="predicted"/>
<evidence type="ECO:0000256" key="1">
    <source>
        <dbReference type="SAM" id="MobiDB-lite"/>
    </source>
</evidence>
<comment type="caution">
    <text evidence="2">The sequence shown here is derived from an EMBL/GenBank/DDBJ whole genome shotgun (WGS) entry which is preliminary data.</text>
</comment>
<reference evidence="2 3" key="1">
    <citation type="submission" date="2016-12" db="EMBL/GenBank/DDBJ databases">
        <title>Study of bacterial adaptation to deep sea.</title>
        <authorList>
            <person name="Song J."/>
            <person name="Yoshizawa S."/>
            <person name="Kogure K."/>
        </authorList>
    </citation>
    <scope>NUCLEOTIDE SEQUENCE [LARGE SCALE GENOMIC DNA]</scope>
    <source>
        <strain evidence="2 3">SAORIC-165</strain>
    </source>
</reference>
<name>A0A2S7U116_9BACT</name>
<feature type="compositionally biased region" description="Basic and acidic residues" evidence="1">
    <location>
        <begin position="59"/>
        <end position="72"/>
    </location>
</feature>
<feature type="region of interest" description="Disordered" evidence="1">
    <location>
        <begin position="29"/>
        <end position="72"/>
    </location>
</feature>
<evidence type="ECO:0000313" key="2">
    <source>
        <dbReference type="EMBL" id="PQJ28084.1"/>
    </source>
</evidence>
<organism evidence="2 3">
    <name type="scientific">Rubritalea profundi</name>
    <dbReference type="NCBI Taxonomy" id="1658618"/>
    <lineage>
        <taxon>Bacteria</taxon>
        <taxon>Pseudomonadati</taxon>
        <taxon>Verrucomicrobiota</taxon>
        <taxon>Verrucomicrobiia</taxon>
        <taxon>Verrucomicrobiales</taxon>
        <taxon>Rubritaleaceae</taxon>
        <taxon>Rubritalea</taxon>
    </lineage>
</organism>
<dbReference type="EMBL" id="MQWA01000001">
    <property type="protein sequence ID" value="PQJ28084.1"/>
    <property type="molecule type" value="Genomic_DNA"/>
</dbReference>
<dbReference type="Proteomes" id="UP000239907">
    <property type="component" value="Unassembled WGS sequence"/>
</dbReference>
<gene>
    <name evidence="2" type="ORF">BSZ32_05910</name>
</gene>
<sequence length="72" mass="7741">MGVGVKTVIKACLHTFLEELLTGSLPTITASNSNENRLTHHRQPRAAEALRSGNAIFRHGSDSASRRDGIAT</sequence>
<accession>A0A2S7U116</accession>
<evidence type="ECO:0000313" key="3">
    <source>
        <dbReference type="Proteomes" id="UP000239907"/>
    </source>
</evidence>
<dbReference type="AlphaFoldDB" id="A0A2S7U116"/>
<protein>
    <submittedName>
        <fullName evidence="2">Uncharacterized protein</fullName>
    </submittedName>
</protein>